<evidence type="ECO:0000313" key="2">
    <source>
        <dbReference type="Proteomes" id="UP000250235"/>
    </source>
</evidence>
<accession>A0A2Z7BN23</accession>
<gene>
    <name evidence="1" type="ORF">F511_18222</name>
</gene>
<evidence type="ECO:0000313" key="1">
    <source>
        <dbReference type="EMBL" id="KZV33341.1"/>
    </source>
</evidence>
<dbReference type="Proteomes" id="UP000250235">
    <property type="component" value="Unassembled WGS sequence"/>
</dbReference>
<protein>
    <submittedName>
        <fullName evidence="1">Uncharacterized protein</fullName>
    </submittedName>
</protein>
<organism evidence="1 2">
    <name type="scientific">Dorcoceras hygrometricum</name>
    <dbReference type="NCBI Taxonomy" id="472368"/>
    <lineage>
        <taxon>Eukaryota</taxon>
        <taxon>Viridiplantae</taxon>
        <taxon>Streptophyta</taxon>
        <taxon>Embryophyta</taxon>
        <taxon>Tracheophyta</taxon>
        <taxon>Spermatophyta</taxon>
        <taxon>Magnoliopsida</taxon>
        <taxon>eudicotyledons</taxon>
        <taxon>Gunneridae</taxon>
        <taxon>Pentapetalae</taxon>
        <taxon>asterids</taxon>
        <taxon>lamiids</taxon>
        <taxon>Lamiales</taxon>
        <taxon>Gesneriaceae</taxon>
        <taxon>Didymocarpoideae</taxon>
        <taxon>Trichosporeae</taxon>
        <taxon>Loxocarpinae</taxon>
        <taxon>Dorcoceras</taxon>
    </lineage>
</organism>
<sequence>MLVGFGPAVGRCAWCSHRMSLSVRISGWKDIRRCVGDDARTSGNTALSSPCWDLLATMRRVVNYHSSWVGQRQVELLMHLYPLQILDRKEKQLRNKTIPLVMVQWSKHGRE</sequence>
<name>A0A2Z7BN23_9LAMI</name>
<dbReference type="AlphaFoldDB" id="A0A2Z7BN23"/>
<proteinExistence type="predicted"/>
<keyword evidence="2" id="KW-1185">Reference proteome</keyword>
<reference evidence="1 2" key="1">
    <citation type="journal article" date="2015" name="Proc. Natl. Acad. Sci. U.S.A.">
        <title>The resurrection genome of Boea hygrometrica: A blueprint for survival of dehydration.</title>
        <authorList>
            <person name="Xiao L."/>
            <person name="Yang G."/>
            <person name="Zhang L."/>
            <person name="Yang X."/>
            <person name="Zhao S."/>
            <person name="Ji Z."/>
            <person name="Zhou Q."/>
            <person name="Hu M."/>
            <person name="Wang Y."/>
            <person name="Chen M."/>
            <person name="Xu Y."/>
            <person name="Jin H."/>
            <person name="Xiao X."/>
            <person name="Hu G."/>
            <person name="Bao F."/>
            <person name="Hu Y."/>
            <person name="Wan P."/>
            <person name="Li L."/>
            <person name="Deng X."/>
            <person name="Kuang T."/>
            <person name="Xiang C."/>
            <person name="Zhu J.K."/>
            <person name="Oliver M.J."/>
            <person name="He Y."/>
        </authorList>
    </citation>
    <scope>NUCLEOTIDE SEQUENCE [LARGE SCALE GENOMIC DNA]</scope>
    <source>
        <strain evidence="2">cv. XS01</strain>
    </source>
</reference>
<dbReference type="EMBL" id="KV005865">
    <property type="protein sequence ID" value="KZV33341.1"/>
    <property type="molecule type" value="Genomic_DNA"/>
</dbReference>